<keyword evidence="2" id="KW-1185">Reference proteome</keyword>
<accession>A0AAJ0AV80</accession>
<comment type="caution">
    <text evidence="1">The sequence shown here is derived from an EMBL/GenBank/DDBJ whole genome shotgun (WGS) entry which is preliminary data.</text>
</comment>
<dbReference type="Proteomes" id="UP001224890">
    <property type="component" value="Unassembled WGS sequence"/>
</dbReference>
<dbReference type="EMBL" id="JAHMHR010000006">
    <property type="protein sequence ID" value="KAK1690413.1"/>
    <property type="molecule type" value="Genomic_DNA"/>
</dbReference>
<gene>
    <name evidence="1" type="ORF">BDP55DRAFT_650615</name>
</gene>
<proteinExistence type="predicted"/>
<protein>
    <submittedName>
        <fullName evidence="1">Uncharacterized protein</fullName>
    </submittedName>
</protein>
<evidence type="ECO:0000313" key="1">
    <source>
        <dbReference type="EMBL" id="KAK1690413.1"/>
    </source>
</evidence>
<dbReference type="AlphaFoldDB" id="A0AAJ0AV80"/>
<dbReference type="RefSeq" id="XP_060434108.1">
    <property type="nucleotide sequence ID" value="XM_060573989.1"/>
</dbReference>
<reference evidence="1" key="1">
    <citation type="submission" date="2021-06" db="EMBL/GenBank/DDBJ databases">
        <title>Comparative genomics, transcriptomics and evolutionary studies reveal genomic signatures of adaptation to plant cell wall in hemibiotrophic fungi.</title>
        <authorList>
            <consortium name="DOE Joint Genome Institute"/>
            <person name="Baroncelli R."/>
            <person name="Diaz J.F."/>
            <person name="Benocci T."/>
            <person name="Peng M."/>
            <person name="Battaglia E."/>
            <person name="Haridas S."/>
            <person name="Andreopoulos W."/>
            <person name="Labutti K."/>
            <person name="Pangilinan J."/>
            <person name="Floch G.L."/>
            <person name="Makela M.R."/>
            <person name="Henrissat B."/>
            <person name="Grigoriev I.V."/>
            <person name="Crouch J.A."/>
            <person name="De Vries R.P."/>
            <person name="Sukno S.A."/>
            <person name="Thon M.R."/>
        </authorList>
    </citation>
    <scope>NUCLEOTIDE SEQUENCE</scope>
    <source>
        <strain evidence="1">CBS 193.32</strain>
    </source>
</reference>
<name>A0AAJ0AV80_9PEZI</name>
<organism evidence="1 2">
    <name type="scientific">Colletotrichum godetiae</name>
    <dbReference type="NCBI Taxonomy" id="1209918"/>
    <lineage>
        <taxon>Eukaryota</taxon>
        <taxon>Fungi</taxon>
        <taxon>Dikarya</taxon>
        <taxon>Ascomycota</taxon>
        <taxon>Pezizomycotina</taxon>
        <taxon>Sordariomycetes</taxon>
        <taxon>Hypocreomycetidae</taxon>
        <taxon>Glomerellales</taxon>
        <taxon>Glomerellaceae</taxon>
        <taxon>Colletotrichum</taxon>
        <taxon>Colletotrichum acutatum species complex</taxon>
    </lineage>
</organism>
<dbReference type="GeneID" id="85458515"/>
<evidence type="ECO:0000313" key="2">
    <source>
        <dbReference type="Proteomes" id="UP001224890"/>
    </source>
</evidence>
<sequence>MIVFSDGSRATNGAVGYGFVIYRDSKRIAQGCGRRRTGSPWNLAWPQIEARPAFWRIFRMNTHPNFLRAPSNVPRLRRSKARSAGIGCTINAACTAGWI</sequence>